<dbReference type="OrthoDB" id="5147669at2"/>
<protein>
    <recommendedName>
        <fullName evidence="4">CAAX protease self-immunity</fullName>
    </recommendedName>
</protein>
<evidence type="ECO:0000313" key="2">
    <source>
        <dbReference type="EMBL" id="SKC36424.1"/>
    </source>
</evidence>
<keyword evidence="1" id="KW-0812">Transmembrane</keyword>
<dbReference type="STRING" id="123320.SAMN06309945_0191"/>
<organism evidence="2 3">
    <name type="scientific">Okibacterium fritillariae</name>
    <dbReference type="NCBI Taxonomy" id="123320"/>
    <lineage>
        <taxon>Bacteria</taxon>
        <taxon>Bacillati</taxon>
        <taxon>Actinomycetota</taxon>
        <taxon>Actinomycetes</taxon>
        <taxon>Micrococcales</taxon>
        <taxon>Microbacteriaceae</taxon>
        <taxon>Okibacterium</taxon>
    </lineage>
</organism>
<dbReference type="RefSeq" id="WP_079726436.1">
    <property type="nucleotide sequence ID" value="NZ_FUZP01000001.1"/>
</dbReference>
<name>A0A1T5IB79_9MICO</name>
<feature type="transmembrane region" description="Helical" evidence="1">
    <location>
        <begin position="190"/>
        <end position="207"/>
    </location>
</feature>
<feature type="transmembrane region" description="Helical" evidence="1">
    <location>
        <begin position="165"/>
        <end position="184"/>
    </location>
</feature>
<dbReference type="Proteomes" id="UP000190857">
    <property type="component" value="Unassembled WGS sequence"/>
</dbReference>
<keyword evidence="1" id="KW-1133">Transmembrane helix</keyword>
<accession>A0A1T5IB79</accession>
<feature type="transmembrane region" description="Helical" evidence="1">
    <location>
        <begin position="86"/>
        <end position="107"/>
    </location>
</feature>
<proteinExistence type="predicted"/>
<evidence type="ECO:0000256" key="1">
    <source>
        <dbReference type="SAM" id="Phobius"/>
    </source>
</evidence>
<feature type="transmembrane region" description="Helical" evidence="1">
    <location>
        <begin position="127"/>
        <end position="153"/>
    </location>
</feature>
<evidence type="ECO:0000313" key="3">
    <source>
        <dbReference type="Proteomes" id="UP000190857"/>
    </source>
</evidence>
<gene>
    <name evidence="2" type="ORF">SAMN06309945_0191</name>
</gene>
<dbReference type="AlphaFoldDB" id="A0A1T5IB79"/>
<keyword evidence="3" id="KW-1185">Reference proteome</keyword>
<keyword evidence="1" id="KW-0472">Membrane</keyword>
<reference evidence="2 3" key="1">
    <citation type="submission" date="2017-02" db="EMBL/GenBank/DDBJ databases">
        <authorList>
            <person name="Peterson S.W."/>
        </authorList>
    </citation>
    <scope>NUCLEOTIDE SEQUENCE [LARGE SCALE GENOMIC DNA]</scope>
    <source>
        <strain evidence="2 3">VKM Ac-2059</strain>
    </source>
</reference>
<sequence length="224" mass="23257">MTTKPHSAWDDLASALIVFAVFAWEFVVLLLIDPFLFRDENDPAAPIWHHAITAAGWALGAALLSRSAARVGVFTDRTNAAPTGSVTTRTLVAVAAASAAVLIRAAAFGEFKIGAEIADIISDSGNLAPLGITALLAYYVAEAALIVLVILFGQRAGEKQFGRRAAPWGGIVLAGTWGIMHIFLQGPAGGAYAIVAAVLYGLIVTYGPRRVTAAGTIAAAAFII</sequence>
<feature type="transmembrane region" description="Helical" evidence="1">
    <location>
        <begin position="12"/>
        <end position="32"/>
    </location>
</feature>
<evidence type="ECO:0008006" key="4">
    <source>
        <dbReference type="Google" id="ProtNLM"/>
    </source>
</evidence>
<feature type="transmembrane region" description="Helical" evidence="1">
    <location>
        <begin position="47"/>
        <end position="65"/>
    </location>
</feature>
<dbReference type="EMBL" id="FUZP01000001">
    <property type="protein sequence ID" value="SKC36424.1"/>
    <property type="molecule type" value="Genomic_DNA"/>
</dbReference>